<dbReference type="PANTHER" id="PTHR43963:SF6">
    <property type="entry name" value="CHAIN DEHYDROGENASE FAMILY PROTEIN, PUTATIVE (AFU_ORTHOLOGUE AFUA_3G15350)-RELATED"/>
    <property type="match status" value="1"/>
</dbReference>
<evidence type="ECO:0000256" key="1">
    <source>
        <dbReference type="ARBA" id="ARBA00006484"/>
    </source>
</evidence>
<sequence length="236" mass="25103">MTDLQRVAVVTGSNRGLGRAIARNLAERHGLHVVITARSEETANRAAQELIDDGLKASGHQLDVTDPASVARLMADVGYKHGRLDVLINNAGIAIDRGQAAYAADMEKVRATLDANIMGAWRCCTAAIPEMKKNRYGRIVNVTSHMATFAQMGTGSVAYRVSKAGLNALTCILAAELAEHGILVNAASPGKVDTRLAYGKADQSPEQAADGFAWLATLPDDGPTGQLFYGKHPLPW</sequence>
<dbReference type="RefSeq" id="WP_377343700.1">
    <property type="nucleotide sequence ID" value="NZ_JBHLUE010000034.1"/>
</dbReference>
<proteinExistence type="inferred from homology"/>
<evidence type="ECO:0000256" key="4">
    <source>
        <dbReference type="RuleBase" id="RU000363"/>
    </source>
</evidence>
<dbReference type="InterPro" id="IPR002347">
    <property type="entry name" value="SDR_fam"/>
</dbReference>
<keyword evidence="6" id="KW-1185">Reference proteome</keyword>
<evidence type="ECO:0000256" key="2">
    <source>
        <dbReference type="ARBA" id="ARBA00022857"/>
    </source>
</evidence>
<dbReference type="CDD" id="cd05324">
    <property type="entry name" value="carb_red_PTCR-like_SDR_c"/>
    <property type="match status" value="1"/>
</dbReference>
<protein>
    <submittedName>
        <fullName evidence="5">SDR family oxidoreductase</fullName>
    </submittedName>
</protein>
<dbReference type="Pfam" id="PF00106">
    <property type="entry name" value="adh_short"/>
    <property type="match status" value="1"/>
</dbReference>
<dbReference type="SUPFAM" id="SSF51735">
    <property type="entry name" value="NAD(P)-binding Rossmann-fold domains"/>
    <property type="match status" value="1"/>
</dbReference>
<dbReference type="EMBL" id="JBHLUE010000034">
    <property type="protein sequence ID" value="MFC0568230.1"/>
    <property type="molecule type" value="Genomic_DNA"/>
</dbReference>
<reference evidence="5 6" key="1">
    <citation type="submission" date="2024-09" db="EMBL/GenBank/DDBJ databases">
        <authorList>
            <person name="Sun Q."/>
            <person name="Mori K."/>
        </authorList>
    </citation>
    <scope>NUCLEOTIDE SEQUENCE [LARGE SCALE GENOMIC DNA]</scope>
    <source>
        <strain evidence="5 6">TBRC 2205</strain>
    </source>
</reference>
<dbReference type="PRINTS" id="PR00080">
    <property type="entry name" value="SDRFAMILY"/>
</dbReference>
<comment type="caution">
    <text evidence="5">The sequence shown here is derived from an EMBL/GenBank/DDBJ whole genome shotgun (WGS) entry which is preliminary data.</text>
</comment>
<accession>A0ABV6P5E3</accession>
<name>A0ABV6P5E3_9ACTN</name>
<dbReference type="PRINTS" id="PR00081">
    <property type="entry name" value="GDHRDH"/>
</dbReference>
<keyword evidence="3" id="KW-0560">Oxidoreductase</keyword>
<dbReference type="Proteomes" id="UP001589894">
    <property type="component" value="Unassembled WGS sequence"/>
</dbReference>
<comment type="similarity">
    <text evidence="1 4">Belongs to the short-chain dehydrogenases/reductases (SDR) family.</text>
</comment>
<keyword evidence="2" id="KW-0521">NADP</keyword>
<gene>
    <name evidence="5" type="ORF">ACFFHU_29335</name>
</gene>
<dbReference type="InterPro" id="IPR036291">
    <property type="entry name" value="NAD(P)-bd_dom_sf"/>
</dbReference>
<dbReference type="InterPro" id="IPR045313">
    <property type="entry name" value="CBR1-like"/>
</dbReference>
<evidence type="ECO:0000256" key="3">
    <source>
        <dbReference type="ARBA" id="ARBA00023002"/>
    </source>
</evidence>
<dbReference type="PANTHER" id="PTHR43963">
    <property type="entry name" value="CARBONYL REDUCTASE 1-RELATED"/>
    <property type="match status" value="1"/>
</dbReference>
<organism evidence="5 6">
    <name type="scientific">Plantactinospora siamensis</name>
    <dbReference type="NCBI Taxonomy" id="555372"/>
    <lineage>
        <taxon>Bacteria</taxon>
        <taxon>Bacillati</taxon>
        <taxon>Actinomycetota</taxon>
        <taxon>Actinomycetes</taxon>
        <taxon>Micromonosporales</taxon>
        <taxon>Micromonosporaceae</taxon>
        <taxon>Plantactinospora</taxon>
    </lineage>
</organism>
<dbReference type="Gene3D" id="3.40.50.720">
    <property type="entry name" value="NAD(P)-binding Rossmann-like Domain"/>
    <property type="match status" value="1"/>
</dbReference>
<evidence type="ECO:0000313" key="6">
    <source>
        <dbReference type="Proteomes" id="UP001589894"/>
    </source>
</evidence>
<evidence type="ECO:0000313" key="5">
    <source>
        <dbReference type="EMBL" id="MFC0568230.1"/>
    </source>
</evidence>